<name>A0A7I5EA49_HAECO</name>
<dbReference type="Proteomes" id="UP000025227">
    <property type="component" value="Unplaced"/>
</dbReference>
<dbReference type="InterPro" id="IPR056710">
    <property type="entry name" value="DUF7808"/>
</dbReference>
<dbReference type="PANTHER" id="PTHR34493:SF5">
    <property type="entry name" value="WSC DOMAIN-CONTAINING PROTEIN"/>
    <property type="match status" value="1"/>
</dbReference>
<dbReference type="PANTHER" id="PTHR34493">
    <property type="entry name" value="PROTEIN CBG13422-RELATED"/>
    <property type="match status" value="1"/>
</dbReference>
<dbReference type="OrthoDB" id="5849460at2759"/>
<protein>
    <submittedName>
        <fullName evidence="3">Secreted protein</fullName>
    </submittedName>
</protein>
<feature type="domain" description="DUF7808" evidence="1">
    <location>
        <begin position="21"/>
        <end position="126"/>
    </location>
</feature>
<organism evidence="2 3">
    <name type="scientific">Haemonchus contortus</name>
    <name type="common">Barber pole worm</name>
    <dbReference type="NCBI Taxonomy" id="6289"/>
    <lineage>
        <taxon>Eukaryota</taxon>
        <taxon>Metazoa</taxon>
        <taxon>Ecdysozoa</taxon>
        <taxon>Nematoda</taxon>
        <taxon>Chromadorea</taxon>
        <taxon>Rhabditida</taxon>
        <taxon>Rhabditina</taxon>
        <taxon>Rhabditomorpha</taxon>
        <taxon>Strongyloidea</taxon>
        <taxon>Trichostrongylidae</taxon>
        <taxon>Haemonchus</taxon>
    </lineage>
</organism>
<evidence type="ECO:0000313" key="3">
    <source>
        <dbReference type="WBParaSite" id="HCON_00099290-00002"/>
    </source>
</evidence>
<accession>A0A7I5EA49</accession>
<dbReference type="AlphaFoldDB" id="A0A7I5EA49"/>
<dbReference type="WBParaSite" id="HCON_00099290-00002">
    <property type="protein sequence ID" value="HCON_00099290-00002"/>
    <property type="gene ID" value="HCON_00099290"/>
</dbReference>
<evidence type="ECO:0000259" key="1">
    <source>
        <dbReference type="Pfam" id="PF25096"/>
    </source>
</evidence>
<keyword evidence="2" id="KW-1185">Reference proteome</keyword>
<proteinExistence type="predicted"/>
<sequence>MGMLRNLTRSLTAVHELRSYICEANNCRLEFEGSRDEWVAINDNGCYLEYEADLEETIEYCPLQCNSASSAIIIEQLPETEDCTIGNGVNVIQRRNDWFLWRGEDCQKVQSTFKIGCTFDSRQGKKEEKLPMTKPKSRPEGKLKLVPASPVKHEFTLKSEEMPSTDDPLLEEVDLLLKAMFPTYRN</sequence>
<evidence type="ECO:0000313" key="2">
    <source>
        <dbReference type="Proteomes" id="UP000025227"/>
    </source>
</evidence>
<dbReference type="Pfam" id="PF25096">
    <property type="entry name" value="DUF7808"/>
    <property type="match status" value="1"/>
</dbReference>
<reference evidence="3" key="1">
    <citation type="submission" date="2020-12" db="UniProtKB">
        <authorList>
            <consortium name="WormBaseParasite"/>
        </authorList>
    </citation>
    <scope>IDENTIFICATION</scope>
    <source>
        <strain evidence="3">MHco3</strain>
    </source>
</reference>